<reference evidence="3" key="2">
    <citation type="submission" date="2014-07" db="EMBL/GenBank/DDBJ databases">
        <authorList>
            <person name="Hull J."/>
        </authorList>
    </citation>
    <scope>NUCLEOTIDE SEQUENCE</scope>
</reference>
<organism evidence="3">
    <name type="scientific">Lygus hesperus</name>
    <name type="common">Western plant bug</name>
    <dbReference type="NCBI Taxonomy" id="30085"/>
    <lineage>
        <taxon>Eukaryota</taxon>
        <taxon>Metazoa</taxon>
        <taxon>Ecdysozoa</taxon>
        <taxon>Arthropoda</taxon>
        <taxon>Hexapoda</taxon>
        <taxon>Insecta</taxon>
        <taxon>Pterygota</taxon>
        <taxon>Neoptera</taxon>
        <taxon>Paraneoptera</taxon>
        <taxon>Hemiptera</taxon>
        <taxon>Heteroptera</taxon>
        <taxon>Panheteroptera</taxon>
        <taxon>Cimicomorpha</taxon>
        <taxon>Miridae</taxon>
        <taxon>Mirini</taxon>
        <taxon>Lygus</taxon>
    </lineage>
</organism>
<dbReference type="PANTHER" id="PTHR47481">
    <property type="match status" value="1"/>
</dbReference>
<dbReference type="GO" id="GO:0008270">
    <property type="term" value="F:zinc ion binding"/>
    <property type="evidence" value="ECO:0007669"/>
    <property type="project" value="UniProtKB-KW"/>
</dbReference>
<dbReference type="SMART" id="SM00343">
    <property type="entry name" value="ZnF_C2HC"/>
    <property type="match status" value="1"/>
</dbReference>
<dbReference type="PROSITE" id="PS50158">
    <property type="entry name" value="ZF_CCHC"/>
    <property type="match status" value="1"/>
</dbReference>
<accession>A0A0A9YWZ9</accession>
<feature type="domain" description="CCHC-type" evidence="2">
    <location>
        <begin position="213"/>
        <end position="228"/>
    </location>
</feature>
<keyword evidence="1" id="KW-0862">Zinc</keyword>
<protein>
    <submittedName>
        <fullName evidence="3">Retrovirus-related Pol polyprotein from transposon TNT 1-94</fullName>
    </submittedName>
</protein>
<keyword evidence="1" id="KW-0863">Zinc-finger</keyword>
<dbReference type="GO" id="GO:0003676">
    <property type="term" value="F:nucleic acid binding"/>
    <property type="evidence" value="ECO:0007669"/>
    <property type="project" value="InterPro"/>
</dbReference>
<dbReference type="EMBL" id="GBHO01007463">
    <property type="protein sequence ID" value="JAG36141.1"/>
    <property type="molecule type" value="Transcribed_RNA"/>
</dbReference>
<dbReference type="InterPro" id="IPR036875">
    <property type="entry name" value="Znf_CCHC_sf"/>
</dbReference>
<evidence type="ECO:0000313" key="3">
    <source>
        <dbReference type="EMBL" id="JAG36141.1"/>
    </source>
</evidence>
<keyword evidence="1" id="KW-0479">Metal-binding</keyword>
<name>A0A0A9YWZ9_LYGHE</name>
<sequence>MDEREGAVGLAFEKLSGRENYNDWKFGMRMALIHANLWSCIDENAADDSSDESQKQRRDQKALAKICLMVKPNCYSHVRGAETAVEAWNNLQTAFEDKGLYRRLGLFRALVRVRLENFKSMDAYVNEVINISQKLADIDSEIDDEFLGVILLSGLTTEYDPMVMAIENSAQKITSDLIKSKLLLDDKYNKQDSKDSALLSRNVGKHSKNEFVCYGCGLPGHIKRNCRKKISKTDESYKPTNPEHN</sequence>
<gene>
    <name evidence="3" type="primary">POLX_17</name>
    <name evidence="3" type="ORF">CM83_9432</name>
</gene>
<feature type="non-terminal residue" evidence="3">
    <location>
        <position position="245"/>
    </location>
</feature>
<dbReference type="Gene3D" id="4.10.60.10">
    <property type="entry name" value="Zinc finger, CCHC-type"/>
    <property type="match status" value="1"/>
</dbReference>
<evidence type="ECO:0000259" key="2">
    <source>
        <dbReference type="PROSITE" id="PS50158"/>
    </source>
</evidence>
<dbReference type="Pfam" id="PF14223">
    <property type="entry name" value="Retrotran_gag_2"/>
    <property type="match status" value="1"/>
</dbReference>
<dbReference type="AlphaFoldDB" id="A0A0A9YWZ9"/>
<dbReference type="SUPFAM" id="SSF57756">
    <property type="entry name" value="Retrovirus zinc finger-like domains"/>
    <property type="match status" value="1"/>
</dbReference>
<proteinExistence type="predicted"/>
<evidence type="ECO:0000256" key="1">
    <source>
        <dbReference type="PROSITE-ProRule" id="PRU00047"/>
    </source>
</evidence>
<dbReference type="InterPro" id="IPR001878">
    <property type="entry name" value="Znf_CCHC"/>
</dbReference>
<reference evidence="3" key="1">
    <citation type="journal article" date="2014" name="PLoS ONE">
        <title>Transcriptome-Based Identification of ABC Transporters in the Western Tarnished Plant Bug Lygus hesperus.</title>
        <authorList>
            <person name="Hull J.J."/>
            <person name="Chaney K."/>
            <person name="Geib S.M."/>
            <person name="Fabrick J.A."/>
            <person name="Brent C.S."/>
            <person name="Walsh D."/>
            <person name="Lavine L.C."/>
        </authorList>
    </citation>
    <scope>NUCLEOTIDE SEQUENCE</scope>
</reference>
<dbReference type="PANTHER" id="PTHR47481:SF7">
    <property type="entry name" value="CCHC-TYPE DOMAIN-CONTAINING PROTEIN"/>
    <property type="match status" value="1"/>
</dbReference>